<dbReference type="Gene3D" id="1.10.287.1120">
    <property type="entry name" value="Bipartite methylase S protein"/>
    <property type="match status" value="1"/>
</dbReference>
<accession>A0A6N8EEE2</accession>
<dbReference type="AlphaFoldDB" id="A0A6N8EEE2"/>
<reference evidence="5 6" key="1">
    <citation type="submission" date="2019-11" db="EMBL/GenBank/DDBJ databases">
        <title>Whole-genome sequence of the anaerobic purple sulfur bacterium Allochromatium palmeri DSM 15591.</title>
        <authorList>
            <person name="Kyndt J.A."/>
            <person name="Meyer T.E."/>
        </authorList>
    </citation>
    <scope>NUCLEOTIDE SEQUENCE [LARGE SCALE GENOMIC DNA]</scope>
    <source>
        <strain evidence="5 6">DSM 15591</strain>
    </source>
</reference>
<dbReference type="CDD" id="cd17249">
    <property type="entry name" value="RMtype1_S_EcoR124I-TRD2-CR2_like"/>
    <property type="match status" value="1"/>
</dbReference>
<dbReference type="InterPro" id="IPR052021">
    <property type="entry name" value="Type-I_RS_S_subunit"/>
</dbReference>
<evidence type="ECO:0000256" key="3">
    <source>
        <dbReference type="ARBA" id="ARBA00023125"/>
    </source>
</evidence>
<dbReference type="GO" id="GO:0004519">
    <property type="term" value="F:endonuclease activity"/>
    <property type="evidence" value="ECO:0007669"/>
    <property type="project" value="UniProtKB-KW"/>
</dbReference>
<feature type="domain" description="Type I restriction modification DNA specificity" evidence="4">
    <location>
        <begin position="233"/>
        <end position="402"/>
    </location>
</feature>
<dbReference type="OrthoDB" id="9798929at2"/>
<comment type="similarity">
    <text evidence="1">Belongs to the type-I restriction system S methylase family.</text>
</comment>
<dbReference type="SUPFAM" id="SSF116734">
    <property type="entry name" value="DNA methylase specificity domain"/>
    <property type="match status" value="2"/>
</dbReference>
<evidence type="ECO:0000259" key="4">
    <source>
        <dbReference type="Pfam" id="PF01420"/>
    </source>
</evidence>
<dbReference type="Gene3D" id="3.90.220.20">
    <property type="entry name" value="DNA methylase specificity domains"/>
    <property type="match status" value="2"/>
</dbReference>
<comment type="caution">
    <text evidence="5">The sequence shown here is derived from an EMBL/GenBank/DDBJ whole genome shotgun (WGS) entry which is preliminary data.</text>
</comment>
<dbReference type="GO" id="GO:0009307">
    <property type="term" value="P:DNA restriction-modification system"/>
    <property type="evidence" value="ECO:0007669"/>
    <property type="project" value="UniProtKB-KW"/>
</dbReference>
<keyword evidence="3" id="KW-0238">DNA-binding</keyword>
<dbReference type="InterPro" id="IPR000055">
    <property type="entry name" value="Restrct_endonuc_typeI_TRD"/>
</dbReference>
<keyword evidence="5" id="KW-0540">Nuclease</keyword>
<dbReference type="PANTHER" id="PTHR30408">
    <property type="entry name" value="TYPE-1 RESTRICTION ENZYME ECOKI SPECIFICITY PROTEIN"/>
    <property type="match status" value="1"/>
</dbReference>
<keyword evidence="2" id="KW-0680">Restriction system</keyword>
<evidence type="ECO:0000256" key="2">
    <source>
        <dbReference type="ARBA" id="ARBA00022747"/>
    </source>
</evidence>
<proteinExistence type="inferred from homology"/>
<dbReference type="RefSeq" id="WP_155451166.1">
    <property type="nucleotide sequence ID" value="NZ_WNKT01000046.1"/>
</dbReference>
<organism evidence="5 6">
    <name type="scientific">Allochromatium palmeri</name>
    <dbReference type="NCBI Taxonomy" id="231048"/>
    <lineage>
        <taxon>Bacteria</taxon>
        <taxon>Pseudomonadati</taxon>
        <taxon>Pseudomonadota</taxon>
        <taxon>Gammaproteobacteria</taxon>
        <taxon>Chromatiales</taxon>
        <taxon>Chromatiaceae</taxon>
        <taxon>Allochromatium</taxon>
    </lineage>
</organism>
<dbReference type="EMBL" id="WNKT01000046">
    <property type="protein sequence ID" value="MTW22605.1"/>
    <property type="molecule type" value="Genomic_DNA"/>
</dbReference>
<feature type="domain" description="Type I restriction modification DNA specificity" evidence="4">
    <location>
        <begin position="113"/>
        <end position="185"/>
    </location>
</feature>
<dbReference type="Pfam" id="PF01420">
    <property type="entry name" value="Methylase_S"/>
    <property type="match status" value="2"/>
</dbReference>
<dbReference type="InterPro" id="IPR044946">
    <property type="entry name" value="Restrct_endonuc_typeI_TRD_sf"/>
</dbReference>
<sequence>MEQIAFPRYEQYKKAQSPWLQEVPIHWQLKPGFSVLIENKQKNIGMLENTVLSLSYGQIVIKPVEKLTGLVPESFETYQVIKPNDIIIRPTDLQNDYNSLRTGLSKNHGIITSAYICLRPNPEHNPAFLYYLLHAYDLMKVFYGMGSGLRQNLDYKDFKRLEICLPPRNEQDRIANFLDQKTAEIDEVIAKKQRLIDLLKEQRAILIDRAITKGINPNAPTRDSGVEWIGDIPEYWEIKKLKNLVRFSSGGTPSKNNPNYWNGDIPWVSPKDMKKKYLSDSQDHVTNLAVKRSHVKLVSVNSVLIVVRGMILARKIPVASPLVPVTINQDMKAMQPLRSIVSGYLLYLIDSIYREISLFIEESGHGTKTLPTEKLGNLVLPLPPIEDQLKIVEYVKKIEKNFCDSILINQKQIKQLNDFRQSIVAEAVTGKIKL</sequence>
<evidence type="ECO:0000313" key="6">
    <source>
        <dbReference type="Proteomes" id="UP000434044"/>
    </source>
</evidence>
<name>A0A6N8EEE2_9GAMM</name>
<keyword evidence="5" id="KW-0378">Hydrolase</keyword>
<evidence type="ECO:0000256" key="1">
    <source>
        <dbReference type="ARBA" id="ARBA00010923"/>
    </source>
</evidence>
<protein>
    <submittedName>
        <fullName evidence="5">Restriction endonuclease subunit S</fullName>
    </submittedName>
</protein>
<dbReference type="GO" id="GO:0003677">
    <property type="term" value="F:DNA binding"/>
    <property type="evidence" value="ECO:0007669"/>
    <property type="project" value="UniProtKB-KW"/>
</dbReference>
<keyword evidence="6" id="KW-1185">Reference proteome</keyword>
<dbReference type="PANTHER" id="PTHR30408:SF12">
    <property type="entry name" value="TYPE I RESTRICTION ENZYME MJAVIII SPECIFICITY SUBUNIT"/>
    <property type="match status" value="1"/>
</dbReference>
<dbReference type="Proteomes" id="UP000434044">
    <property type="component" value="Unassembled WGS sequence"/>
</dbReference>
<keyword evidence="5" id="KW-0255">Endonuclease</keyword>
<evidence type="ECO:0000313" key="5">
    <source>
        <dbReference type="EMBL" id="MTW22605.1"/>
    </source>
</evidence>
<gene>
    <name evidence="5" type="ORF">GJ668_16160</name>
</gene>